<dbReference type="Proteomes" id="UP000190027">
    <property type="component" value="Unassembled WGS sequence"/>
</dbReference>
<dbReference type="InterPro" id="IPR036412">
    <property type="entry name" value="HAD-like_sf"/>
</dbReference>
<sequence length="208" mass="23076">MSTLTLPASTQAVIFDCDGVLVDSWNAGKFFFNSMRQAVGLGPLSPEEEAACFVRTIPESLDMIIPPDRREQADQAWKSFDLNEILDLIRPHEGVADLLERLQNAGKGLAVCTNGGAEQHTILERHGLLGFFDLLITTEDVARGKPWPDGVETILRHFRIRPEQAVYIGDSAVDQRTARNANVPFWAYADPTLEAGAHIRHFADVRLP</sequence>
<dbReference type="PANTHER" id="PTHR43434:SF1">
    <property type="entry name" value="PHOSPHOGLYCOLATE PHOSPHATASE"/>
    <property type="match status" value="1"/>
</dbReference>
<gene>
    <name evidence="5" type="ORF">SAMN02745704_00621</name>
</gene>
<evidence type="ECO:0000256" key="4">
    <source>
        <dbReference type="ARBA" id="ARBA00013078"/>
    </source>
</evidence>
<dbReference type="PANTHER" id="PTHR43434">
    <property type="entry name" value="PHOSPHOGLYCOLATE PHOSPHATASE"/>
    <property type="match status" value="1"/>
</dbReference>
<proteinExistence type="inferred from homology"/>
<evidence type="ECO:0000313" key="5">
    <source>
        <dbReference type="EMBL" id="SKA74236.1"/>
    </source>
</evidence>
<dbReference type="InterPro" id="IPR041492">
    <property type="entry name" value="HAD_2"/>
</dbReference>
<dbReference type="OrthoDB" id="9793014at2"/>
<dbReference type="RefSeq" id="WP_144019088.1">
    <property type="nucleotide sequence ID" value="NZ_FUYC01000002.1"/>
</dbReference>
<dbReference type="GO" id="GO:0006281">
    <property type="term" value="P:DNA repair"/>
    <property type="evidence" value="ECO:0007669"/>
    <property type="project" value="TreeGrafter"/>
</dbReference>
<dbReference type="EC" id="3.1.3.18" evidence="4"/>
<dbReference type="EMBL" id="FUYC01000002">
    <property type="protein sequence ID" value="SKA74236.1"/>
    <property type="molecule type" value="Genomic_DNA"/>
</dbReference>
<comment type="catalytic activity">
    <reaction evidence="1">
        <text>2-phosphoglycolate + H2O = glycolate + phosphate</text>
        <dbReference type="Rhea" id="RHEA:14369"/>
        <dbReference type="ChEBI" id="CHEBI:15377"/>
        <dbReference type="ChEBI" id="CHEBI:29805"/>
        <dbReference type="ChEBI" id="CHEBI:43474"/>
        <dbReference type="ChEBI" id="CHEBI:58033"/>
        <dbReference type="EC" id="3.1.3.18"/>
    </reaction>
</comment>
<dbReference type="GO" id="GO:0008967">
    <property type="term" value="F:phosphoglycolate phosphatase activity"/>
    <property type="evidence" value="ECO:0007669"/>
    <property type="project" value="UniProtKB-EC"/>
</dbReference>
<dbReference type="Pfam" id="PF13419">
    <property type="entry name" value="HAD_2"/>
    <property type="match status" value="1"/>
</dbReference>
<comment type="pathway">
    <text evidence="2">Organic acid metabolism; glycolate biosynthesis; glycolate from 2-phosphoglycolate: step 1/1.</text>
</comment>
<evidence type="ECO:0000256" key="3">
    <source>
        <dbReference type="ARBA" id="ARBA00006171"/>
    </source>
</evidence>
<protein>
    <recommendedName>
        <fullName evidence="4">phosphoglycolate phosphatase</fullName>
        <ecNumber evidence="4">3.1.3.18</ecNumber>
    </recommendedName>
</protein>
<dbReference type="NCBIfam" id="TIGR01549">
    <property type="entry name" value="HAD-SF-IA-v1"/>
    <property type="match status" value="1"/>
</dbReference>
<dbReference type="NCBIfam" id="TIGR01509">
    <property type="entry name" value="HAD-SF-IA-v3"/>
    <property type="match status" value="1"/>
</dbReference>
<evidence type="ECO:0000256" key="1">
    <source>
        <dbReference type="ARBA" id="ARBA00000830"/>
    </source>
</evidence>
<organism evidence="5 6">
    <name type="scientific">Paucidesulfovibrio gracilis DSM 16080</name>
    <dbReference type="NCBI Taxonomy" id="1121449"/>
    <lineage>
        <taxon>Bacteria</taxon>
        <taxon>Pseudomonadati</taxon>
        <taxon>Thermodesulfobacteriota</taxon>
        <taxon>Desulfovibrionia</taxon>
        <taxon>Desulfovibrionales</taxon>
        <taxon>Desulfovibrionaceae</taxon>
        <taxon>Paucidesulfovibrio</taxon>
    </lineage>
</organism>
<comment type="similarity">
    <text evidence="3">Belongs to the HAD-like hydrolase superfamily. CbbY/CbbZ/Gph/YieH family.</text>
</comment>
<dbReference type="SFLD" id="SFLDS00003">
    <property type="entry name" value="Haloacid_Dehalogenase"/>
    <property type="match status" value="1"/>
</dbReference>
<dbReference type="STRING" id="1121449.SAMN02745704_00621"/>
<dbReference type="InterPro" id="IPR006439">
    <property type="entry name" value="HAD-SF_hydro_IA"/>
</dbReference>
<keyword evidence="6" id="KW-1185">Reference proteome</keyword>
<name>A0A1T4WAC3_9BACT</name>
<dbReference type="PRINTS" id="PR00413">
    <property type="entry name" value="HADHALOGNASE"/>
</dbReference>
<dbReference type="SFLD" id="SFLDG01129">
    <property type="entry name" value="C1.5:_HAD__Beta-PGM__Phosphata"/>
    <property type="match status" value="1"/>
</dbReference>
<dbReference type="AlphaFoldDB" id="A0A1T4WAC3"/>
<dbReference type="Gene3D" id="3.40.50.1000">
    <property type="entry name" value="HAD superfamily/HAD-like"/>
    <property type="match status" value="1"/>
</dbReference>
<dbReference type="InterPro" id="IPR023198">
    <property type="entry name" value="PGP-like_dom2"/>
</dbReference>
<evidence type="ECO:0000256" key="2">
    <source>
        <dbReference type="ARBA" id="ARBA00004818"/>
    </source>
</evidence>
<reference evidence="5 6" key="1">
    <citation type="submission" date="2017-02" db="EMBL/GenBank/DDBJ databases">
        <authorList>
            <person name="Peterson S.W."/>
        </authorList>
    </citation>
    <scope>NUCLEOTIDE SEQUENCE [LARGE SCALE GENOMIC DNA]</scope>
    <source>
        <strain evidence="5 6">DSM 16080</strain>
    </source>
</reference>
<dbReference type="GO" id="GO:0005829">
    <property type="term" value="C:cytosol"/>
    <property type="evidence" value="ECO:0007669"/>
    <property type="project" value="TreeGrafter"/>
</dbReference>
<dbReference type="Gene3D" id="1.10.150.240">
    <property type="entry name" value="Putative phosphatase, domain 2"/>
    <property type="match status" value="1"/>
</dbReference>
<evidence type="ECO:0000313" key="6">
    <source>
        <dbReference type="Proteomes" id="UP000190027"/>
    </source>
</evidence>
<accession>A0A1T4WAC3</accession>
<dbReference type="SUPFAM" id="SSF56784">
    <property type="entry name" value="HAD-like"/>
    <property type="match status" value="1"/>
</dbReference>
<dbReference type="InterPro" id="IPR023214">
    <property type="entry name" value="HAD_sf"/>
</dbReference>
<dbReference type="InterPro" id="IPR050155">
    <property type="entry name" value="HAD-like_hydrolase_sf"/>
</dbReference>